<feature type="transmembrane region" description="Helical" evidence="6">
    <location>
        <begin position="99"/>
        <end position="117"/>
    </location>
</feature>
<reference evidence="8" key="1">
    <citation type="journal article" date="2015" name="PLoS Genet.">
        <title>Genome Sequence and Transcriptome Analyses of Chrysochromulina tobin: Metabolic Tools for Enhanced Algal Fitness in the Prominent Order Prymnesiales (Haptophyceae).</title>
        <authorList>
            <person name="Hovde B.T."/>
            <person name="Deodato C.R."/>
            <person name="Hunsperger H.M."/>
            <person name="Ryken S.A."/>
            <person name="Yost W."/>
            <person name="Jha R.K."/>
            <person name="Patterson J."/>
            <person name="Monnat R.J. Jr."/>
            <person name="Barlow S.B."/>
            <person name="Starkenburg S.R."/>
            <person name="Cattolico R.A."/>
        </authorList>
    </citation>
    <scope>NUCLEOTIDE SEQUENCE</scope>
    <source>
        <strain evidence="8">CCMP291</strain>
    </source>
</reference>
<keyword evidence="8" id="KW-1185">Reference proteome</keyword>
<sequence>MLTAPITVLAKALDERVNLKRVHRKLQAVARVMIVITFLEDALRCLLTFSVQQQSMRIAGWQGEFWHTALPCASVAVQSSGSLLIALPISTSSSWHGRIGCFILLGWCCFHPFMYHQQTNWEFVLETCTIIGGLLILLSHYMLLAAAAAAASRLLDGKRITLLPAKAVGPVVAEDDPLGKRAHATQAVGRVLICAVFIYYAFGRVHGYVARSLSELGNADVLTPIAQGASIIALLYACSLLIVGIKSRGVALLLALAMLLLAAYNHPFWWYLTYLRTDRTFKMEGVAYMEGFEVDAFTMADHQRYFFFQSVSTVGALLLLVVHGPGRLSMDEQQGKLVLITTHDA</sequence>
<keyword evidence="5 6" id="KW-0472">Membrane</keyword>
<accession>A0A0M0J957</accession>
<evidence type="ECO:0000256" key="2">
    <source>
        <dbReference type="ARBA" id="ARBA00006945"/>
    </source>
</evidence>
<feature type="transmembrane region" description="Helical" evidence="6">
    <location>
        <begin position="250"/>
        <end position="272"/>
    </location>
</feature>
<feature type="transmembrane region" description="Helical" evidence="6">
    <location>
        <begin position="305"/>
        <end position="322"/>
    </location>
</feature>
<feature type="transmembrane region" description="Helical" evidence="6">
    <location>
        <begin position="28"/>
        <end position="50"/>
    </location>
</feature>
<name>A0A0M0J957_9EUKA</name>
<evidence type="ECO:0000256" key="5">
    <source>
        <dbReference type="ARBA" id="ARBA00023136"/>
    </source>
</evidence>
<dbReference type="GO" id="GO:0016020">
    <property type="term" value="C:membrane"/>
    <property type="evidence" value="ECO:0007669"/>
    <property type="project" value="UniProtKB-SubCell"/>
</dbReference>
<feature type="transmembrane region" description="Helical" evidence="6">
    <location>
        <begin position="225"/>
        <end position="243"/>
    </location>
</feature>
<protein>
    <submittedName>
        <fullName evidence="7">Uncharacterized protein</fullName>
    </submittedName>
</protein>
<feature type="transmembrane region" description="Helical" evidence="6">
    <location>
        <begin position="65"/>
        <end position="87"/>
    </location>
</feature>
<dbReference type="AlphaFoldDB" id="A0A0M0J957"/>
<dbReference type="InterPro" id="IPR002995">
    <property type="entry name" value="Surf4"/>
</dbReference>
<keyword evidence="3 6" id="KW-0812">Transmembrane</keyword>
<feature type="transmembrane region" description="Helical" evidence="6">
    <location>
        <begin position="187"/>
        <end position="205"/>
    </location>
</feature>
<keyword evidence="4 6" id="KW-1133">Transmembrane helix</keyword>
<evidence type="ECO:0000256" key="1">
    <source>
        <dbReference type="ARBA" id="ARBA00004141"/>
    </source>
</evidence>
<organism evidence="7 8">
    <name type="scientific">Chrysochromulina tobinii</name>
    <dbReference type="NCBI Taxonomy" id="1460289"/>
    <lineage>
        <taxon>Eukaryota</taxon>
        <taxon>Haptista</taxon>
        <taxon>Haptophyta</taxon>
        <taxon>Prymnesiophyceae</taxon>
        <taxon>Prymnesiales</taxon>
        <taxon>Chrysochromulinaceae</taxon>
        <taxon>Chrysochromulina</taxon>
    </lineage>
</organism>
<evidence type="ECO:0000313" key="8">
    <source>
        <dbReference type="Proteomes" id="UP000037460"/>
    </source>
</evidence>
<evidence type="ECO:0000313" key="7">
    <source>
        <dbReference type="EMBL" id="KOO22887.1"/>
    </source>
</evidence>
<dbReference type="EMBL" id="JWZX01003242">
    <property type="protein sequence ID" value="KOO22887.1"/>
    <property type="molecule type" value="Genomic_DNA"/>
</dbReference>
<dbReference type="Pfam" id="PF02077">
    <property type="entry name" value="SURF4"/>
    <property type="match status" value="2"/>
</dbReference>
<dbReference type="OrthoDB" id="7859621at2759"/>
<evidence type="ECO:0000256" key="4">
    <source>
        <dbReference type="ARBA" id="ARBA00022989"/>
    </source>
</evidence>
<comment type="similarity">
    <text evidence="2">Belongs to the SURF4 family.</text>
</comment>
<feature type="transmembrane region" description="Helical" evidence="6">
    <location>
        <begin position="129"/>
        <end position="151"/>
    </location>
</feature>
<gene>
    <name evidence="7" type="ORF">Ctob_004789</name>
</gene>
<dbReference type="Proteomes" id="UP000037460">
    <property type="component" value="Unassembled WGS sequence"/>
</dbReference>
<comment type="caution">
    <text evidence="7">The sequence shown here is derived from an EMBL/GenBank/DDBJ whole genome shotgun (WGS) entry which is preliminary data.</text>
</comment>
<proteinExistence type="inferred from homology"/>
<evidence type="ECO:0000256" key="6">
    <source>
        <dbReference type="SAM" id="Phobius"/>
    </source>
</evidence>
<comment type="subcellular location">
    <subcellularLocation>
        <location evidence="1">Membrane</location>
        <topology evidence="1">Multi-pass membrane protein</topology>
    </subcellularLocation>
</comment>
<evidence type="ECO:0000256" key="3">
    <source>
        <dbReference type="ARBA" id="ARBA00022692"/>
    </source>
</evidence>